<keyword evidence="9" id="KW-1185">Reference proteome</keyword>
<reference evidence="8 9" key="1">
    <citation type="submission" date="2019-12" db="EMBL/GenBank/DDBJ databases">
        <title>Genomic-based taxomic classification of the family Erythrobacteraceae.</title>
        <authorList>
            <person name="Xu L."/>
        </authorList>
    </citation>
    <scope>NUCLEOTIDE SEQUENCE [LARGE SCALE GENOMIC DNA]</scope>
    <source>
        <strain evidence="8 9">KCTC 42006</strain>
    </source>
</reference>
<name>A0A844Z2N9_9SPHN</name>
<dbReference type="SUPFAM" id="SSF52540">
    <property type="entry name" value="P-loop containing nucleoside triphosphate hydrolases"/>
    <property type="match status" value="1"/>
</dbReference>
<dbReference type="Gene3D" id="3.40.50.300">
    <property type="entry name" value="P-loop containing nucleotide triphosphate hydrolases"/>
    <property type="match status" value="1"/>
</dbReference>
<evidence type="ECO:0000313" key="8">
    <source>
        <dbReference type="EMBL" id="MXO82971.1"/>
    </source>
</evidence>
<dbReference type="InterPro" id="IPR005895">
    <property type="entry name" value="ABC_transptr_haem_export_CcmA"/>
</dbReference>
<organism evidence="8 9">
    <name type="scientific">Pontixanthobacter aestiaquae</name>
    <dbReference type="NCBI Taxonomy" id="1509367"/>
    <lineage>
        <taxon>Bacteria</taxon>
        <taxon>Pseudomonadati</taxon>
        <taxon>Pseudomonadota</taxon>
        <taxon>Alphaproteobacteria</taxon>
        <taxon>Sphingomonadales</taxon>
        <taxon>Erythrobacteraceae</taxon>
        <taxon>Pontixanthobacter</taxon>
    </lineage>
</organism>
<dbReference type="InterPro" id="IPR027417">
    <property type="entry name" value="P-loop_NTPase"/>
</dbReference>
<sequence>MQACSLSATNLACRRGDRVLFRGLGLELKASEALHITGNNGIGKTSLMRILAGLLRQFDGSVEHSGTLGLVDEKPALDPQLRLESALHFWGGLDGCTNIQQNCAVMGMDTLLDVPFRYLSTGQCKRAAFVRLLNQGTDIWLLDEPLNGLDADGIAKVEALIALHCGGGGICVAASHQSINLQNAKTLALKDYAA</sequence>
<dbReference type="SMART" id="SM00382">
    <property type="entry name" value="AAA"/>
    <property type="match status" value="1"/>
</dbReference>
<keyword evidence="3" id="KW-0201">Cytochrome c-type biogenesis</keyword>
<proteinExistence type="predicted"/>
<evidence type="ECO:0000313" key="9">
    <source>
        <dbReference type="Proteomes" id="UP000460290"/>
    </source>
</evidence>
<keyword evidence="4 8" id="KW-0067">ATP-binding</keyword>
<feature type="domain" description="ABC transporter" evidence="7">
    <location>
        <begin position="6"/>
        <end position="192"/>
    </location>
</feature>
<dbReference type="OrthoDB" id="9800654at2"/>
<evidence type="ECO:0000256" key="4">
    <source>
        <dbReference type="ARBA" id="ARBA00022840"/>
    </source>
</evidence>
<dbReference type="PROSITE" id="PS50893">
    <property type="entry name" value="ABC_TRANSPORTER_2"/>
    <property type="match status" value="1"/>
</dbReference>
<dbReference type="NCBIfam" id="TIGR01189">
    <property type="entry name" value="ccmA"/>
    <property type="match status" value="1"/>
</dbReference>
<dbReference type="GO" id="GO:0022857">
    <property type="term" value="F:transmembrane transporter activity"/>
    <property type="evidence" value="ECO:0007669"/>
    <property type="project" value="InterPro"/>
</dbReference>
<accession>A0A844Z2N9</accession>
<keyword evidence="5" id="KW-1278">Translocase</keyword>
<evidence type="ECO:0000256" key="6">
    <source>
        <dbReference type="ARBA" id="ARBA00023136"/>
    </source>
</evidence>
<dbReference type="Pfam" id="PF00005">
    <property type="entry name" value="ABC_tran"/>
    <property type="match status" value="1"/>
</dbReference>
<dbReference type="RefSeq" id="WP_160613364.1">
    <property type="nucleotide sequence ID" value="NZ_JAUFQM010000001.1"/>
</dbReference>
<dbReference type="GO" id="GO:0005524">
    <property type="term" value="F:ATP binding"/>
    <property type="evidence" value="ECO:0007669"/>
    <property type="project" value="UniProtKB-KW"/>
</dbReference>
<dbReference type="InterPro" id="IPR003593">
    <property type="entry name" value="AAA+_ATPase"/>
</dbReference>
<gene>
    <name evidence="8" type="primary">ccmA</name>
    <name evidence="8" type="ORF">GRI35_06275</name>
</gene>
<evidence type="ECO:0000256" key="5">
    <source>
        <dbReference type="ARBA" id="ARBA00022967"/>
    </source>
</evidence>
<evidence type="ECO:0000256" key="3">
    <source>
        <dbReference type="ARBA" id="ARBA00022748"/>
    </source>
</evidence>
<dbReference type="InterPro" id="IPR003439">
    <property type="entry name" value="ABC_transporter-like_ATP-bd"/>
</dbReference>
<comment type="caution">
    <text evidence="8">The sequence shown here is derived from an EMBL/GenBank/DDBJ whole genome shotgun (WGS) entry which is preliminary data.</text>
</comment>
<dbReference type="PANTHER" id="PTHR43499">
    <property type="entry name" value="ABC TRANSPORTER I FAMILY MEMBER 1"/>
    <property type="match status" value="1"/>
</dbReference>
<dbReference type="AlphaFoldDB" id="A0A844Z2N9"/>
<evidence type="ECO:0000256" key="2">
    <source>
        <dbReference type="ARBA" id="ARBA00022741"/>
    </source>
</evidence>
<keyword evidence="2" id="KW-0547">Nucleotide-binding</keyword>
<dbReference type="PANTHER" id="PTHR43499:SF1">
    <property type="entry name" value="ABC TRANSPORTER I FAMILY MEMBER 1"/>
    <property type="match status" value="1"/>
</dbReference>
<evidence type="ECO:0000259" key="7">
    <source>
        <dbReference type="PROSITE" id="PS50893"/>
    </source>
</evidence>
<dbReference type="GO" id="GO:0017004">
    <property type="term" value="P:cytochrome complex assembly"/>
    <property type="evidence" value="ECO:0007669"/>
    <property type="project" value="UniProtKB-KW"/>
</dbReference>
<dbReference type="GO" id="GO:0016887">
    <property type="term" value="F:ATP hydrolysis activity"/>
    <property type="evidence" value="ECO:0007669"/>
    <property type="project" value="InterPro"/>
</dbReference>
<dbReference type="Proteomes" id="UP000460290">
    <property type="component" value="Unassembled WGS sequence"/>
</dbReference>
<keyword evidence="1" id="KW-0813">Transport</keyword>
<evidence type="ECO:0000256" key="1">
    <source>
        <dbReference type="ARBA" id="ARBA00022448"/>
    </source>
</evidence>
<protein>
    <submittedName>
        <fullName evidence="8">Heme ABC exporter ATP-binding protein CcmA</fullName>
    </submittedName>
</protein>
<keyword evidence="6" id="KW-0472">Membrane</keyword>
<dbReference type="EMBL" id="WTYZ01000001">
    <property type="protein sequence ID" value="MXO82971.1"/>
    <property type="molecule type" value="Genomic_DNA"/>
</dbReference>